<feature type="compositionally biased region" description="Acidic residues" evidence="17">
    <location>
        <begin position="1190"/>
        <end position="1202"/>
    </location>
</feature>
<dbReference type="InterPro" id="IPR016181">
    <property type="entry name" value="Acyl_CoA_acyltransferase"/>
</dbReference>
<dbReference type="InterPro" id="IPR019787">
    <property type="entry name" value="Znf_PHD-finger"/>
</dbReference>
<feature type="compositionally biased region" description="Polar residues" evidence="17">
    <location>
        <begin position="196"/>
        <end position="209"/>
    </location>
</feature>
<feature type="region of interest" description="Disordered" evidence="17">
    <location>
        <begin position="1007"/>
        <end position="1174"/>
    </location>
</feature>
<feature type="region of interest" description="Disordered" evidence="17">
    <location>
        <begin position="110"/>
        <end position="163"/>
    </location>
</feature>
<keyword evidence="4" id="KW-0808">Transferase</keyword>
<feature type="region of interest" description="Disordered" evidence="17">
    <location>
        <begin position="1187"/>
        <end position="1317"/>
    </location>
</feature>
<keyword evidence="12" id="KW-0804">Transcription</keyword>
<evidence type="ECO:0000313" key="21">
    <source>
        <dbReference type="Proteomes" id="UP001355207"/>
    </source>
</evidence>
<dbReference type="GO" id="GO:0031507">
    <property type="term" value="P:heterochromatin formation"/>
    <property type="evidence" value="ECO:0007669"/>
    <property type="project" value="UniProtKB-ARBA"/>
</dbReference>
<evidence type="ECO:0000256" key="12">
    <source>
        <dbReference type="ARBA" id="ARBA00023163"/>
    </source>
</evidence>
<feature type="domain" description="MYST-type HAT" evidence="19">
    <location>
        <begin position="622"/>
        <end position="943"/>
    </location>
</feature>
<keyword evidence="11" id="KW-0805">Transcription regulation</keyword>
<dbReference type="Gene3D" id="1.10.10.10">
    <property type="entry name" value="Winged helix-like DNA-binding domain superfamily/Winged helix DNA-binding domain"/>
    <property type="match status" value="1"/>
</dbReference>
<dbReference type="InterPro" id="IPR013083">
    <property type="entry name" value="Znf_RING/FYVE/PHD"/>
</dbReference>
<evidence type="ECO:0000256" key="10">
    <source>
        <dbReference type="ARBA" id="ARBA00022990"/>
    </source>
</evidence>
<evidence type="ECO:0000256" key="13">
    <source>
        <dbReference type="ARBA" id="ARBA00023242"/>
    </source>
</evidence>
<feature type="compositionally biased region" description="Basic and acidic residues" evidence="17">
    <location>
        <begin position="1203"/>
        <end position="1219"/>
    </location>
</feature>
<name>A0AAX4K082_9TREE</name>
<feature type="region of interest" description="Disordered" evidence="17">
    <location>
        <begin position="965"/>
        <end position="991"/>
    </location>
</feature>
<proteinExistence type="inferred from homology"/>
<evidence type="ECO:0000259" key="18">
    <source>
        <dbReference type="PROSITE" id="PS50016"/>
    </source>
</evidence>
<accession>A0AAX4K082</accession>
<feature type="region of interest" description="Disordered" evidence="17">
    <location>
        <begin position="859"/>
        <end position="902"/>
    </location>
</feature>
<dbReference type="Gene3D" id="3.30.60.60">
    <property type="entry name" value="N-acetyl transferase-like"/>
    <property type="match status" value="1"/>
</dbReference>
<evidence type="ECO:0000256" key="4">
    <source>
        <dbReference type="ARBA" id="ARBA00022679"/>
    </source>
</evidence>
<evidence type="ECO:0000256" key="16">
    <source>
        <dbReference type="RuleBase" id="RU361211"/>
    </source>
</evidence>
<dbReference type="Gene3D" id="3.30.40.10">
    <property type="entry name" value="Zinc/RING finger domain, C3HC4 (zinc finger)"/>
    <property type="match status" value="1"/>
</dbReference>
<feature type="compositionally biased region" description="Acidic residues" evidence="17">
    <location>
        <begin position="1024"/>
        <end position="1042"/>
    </location>
</feature>
<evidence type="ECO:0000259" key="19">
    <source>
        <dbReference type="PROSITE" id="PS51726"/>
    </source>
</evidence>
<feature type="compositionally biased region" description="Polar residues" evidence="17">
    <location>
        <begin position="1121"/>
        <end position="1132"/>
    </location>
</feature>
<dbReference type="GO" id="GO:0004402">
    <property type="term" value="F:histone acetyltransferase activity"/>
    <property type="evidence" value="ECO:0007669"/>
    <property type="project" value="InterPro"/>
</dbReference>
<feature type="compositionally biased region" description="Polar residues" evidence="17">
    <location>
        <begin position="859"/>
        <end position="873"/>
    </location>
</feature>
<keyword evidence="13 16" id="KW-0539">Nucleus</keyword>
<feature type="compositionally biased region" description="Basic and acidic residues" evidence="17">
    <location>
        <begin position="468"/>
        <end position="493"/>
    </location>
</feature>
<evidence type="ECO:0000256" key="7">
    <source>
        <dbReference type="ARBA" id="ARBA00022771"/>
    </source>
</evidence>
<feature type="compositionally biased region" description="Polar residues" evidence="17">
    <location>
        <begin position="537"/>
        <end position="566"/>
    </location>
</feature>
<dbReference type="GO" id="GO:0008270">
    <property type="term" value="F:zinc ion binding"/>
    <property type="evidence" value="ECO:0007669"/>
    <property type="project" value="UniProtKB-KW"/>
</dbReference>
<feature type="domain" description="PHD-type" evidence="18">
    <location>
        <begin position="220"/>
        <end position="280"/>
    </location>
</feature>
<evidence type="ECO:0000256" key="1">
    <source>
        <dbReference type="ARBA" id="ARBA00004123"/>
    </source>
</evidence>
<dbReference type="GeneID" id="91095945"/>
<reference evidence="20 21" key="1">
    <citation type="submission" date="2024-01" db="EMBL/GenBank/DDBJ databases">
        <title>Comparative genomics of Cryptococcus and Kwoniella reveals pathogenesis evolution and contrasting modes of karyotype evolution via chromosome fusion or intercentromeric recombination.</title>
        <authorList>
            <person name="Coelho M.A."/>
            <person name="David-Palma M."/>
            <person name="Shea T."/>
            <person name="Bowers K."/>
            <person name="McGinley-Smith S."/>
            <person name="Mohammad A.W."/>
            <person name="Gnirke A."/>
            <person name="Yurkov A.M."/>
            <person name="Nowrousian M."/>
            <person name="Sun S."/>
            <person name="Cuomo C.A."/>
            <person name="Heitman J."/>
        </authorList>
    </citation>
    <scope>NUCLEOTIDE SEQUENCE [LARGE SCALE GENOMIC DNA]</scope>
    <source>
        <strain evidence="20 21">CBS 6074</strain>
    </source>
</reference>
<dbReference type="SUPFAM" id="SSF55729">
    <property type="entry name" value="Acyl-CoA N-acyltransferases (Nat)"/>
    <property type="match status" value="1"/>
</dbReference>
<dbReference type="GO" id="GO:0006357">
    <property type="term" value="P:regulation of transcription by RNA polymerase II"/>
    <property type="evidence" value="ECO:0007669"/>
    <property type="project" value="TreeGrafter"/>
</dbReference>
<dbReference type="PROSITE" id="PS51726">
    <property type="entry name" value="MYST_HAT"/>
    <property type="match status" value="1"/>
</dbReference>
<dbReference type="InterPro" id="IPR001965">
    <property type="entry name" value="Znf_PHD"/>
</dbReference>
<dbReference type="PANTHER" id="PTHR10615:SF161">
    <property type="entry name" value="HISTONE ACETYLTRANSFERASE KAT7"/>
    <property type="match status" value="1"/>
</dbReference>
<dbReference type="FunFam" id="3.30.60.60:FF:000001">
    <property type="entry name" value="Histone acetyltransferase"/>
    <property type="match status" value="1"/>
</dbReference>
<evidence type="ECO:0000313" key="20">
    <source>
        <dbReference type="EMBL" id="WWC90342.1"/>
    </source>
</evidence>
<dbReference type="Pfam" id="PF00628">
    <property type="entry name" value="PHD"/>
    <property type="match status" value="2"/>
</dbReference>
<dbReference type="PANTHER" id="PTHR10615">
    <property type="entry name" value="HISTONE ACETYLTRANSFERASE"/>
    <property type="match status" value="1"/>
</dbReference>
<dbReference type="CDD" id="cd15526">
    <property type="entry name" value="PHD1_MOZ_d4"/>
    <property type="match status" value="1"/>
</dbReference>
<dbReference type="RefSeq" id="XP_066077105.1">
    <property type="nucleotide sequence ID" value="XM_066221008.1"/>
</dbReference>
<feature type="compositionally biased region" description="Low complexity" evidence="17">
    <location>
        <begin position="1094"/>
        <end position="1105"/>
    </location>
</feature>
<dbReference type="EC" id="2.3.1.48" evidence="3 16"/>
<evidence type="ECO:0000256" key="17">
    <source>
        <dbReference type="SAM" id="MobiDB-lite"/>
    </source>
</evidence>
<feature type="region of interest" description="Disordered" evidence="17">
    <location>
        <begin position="335"/>
        <end position="380"/>
    </location>
</feature>
<dbReference type="PROSITE" id="PS50016">
    <property type="entry name" value="ZF_PHD_2"/>
    <property type="match status" value="2"/>
</dbReference>
<feature type="compositionally biased region" description="Polar residues" evidence="17">
    <location>
        <begin position="144"/>
        <end position="163"/>
    </location>
</feature>
<dbReference type="GO" id="GO:1990467">
    <property type="term" value="C:NuA3a histone acetyltransferase complex"/>
    <property type="evidence" value="ECO:0007669"/>
    <property type="project" value="TreeGrafter"/>
</dbReference>
<evidence type="ECO:0000256" key="3">
    <source>
        <dbReference type="ARBA" id="ARBA00013184"/>
    </source>
</evidence>
<dbReference type="Proteomes" id="UP001355207">
    <property type="component" value="Chromosome 7"/>
</dbReference>
<organism evidence="20 21">
    <name type="scientific">Kwoniella dendrophila CBS 6074</name>
    <dbReference type="NCBI Taxonomy" id="1295534"/>
    <lineage>
        <taxon>Eukaryota</taxon>
        <taxon>Fungi</taxon>
        <taxon>Dikarya</taxon>
        <taxon>Basidiomycota</taxon>
        <taxon>Agaricomycotina</taxon>
        <taxon>Tremellomycetes</taxon>
        <taxon>Tremellales</taxon>
        <taxon>Cryptococcaceae</taxon>
        <taxon>Kwoniella</taxon>
    </lineage>
</organism>
<keyword evidence="21" id="KW-1185">Reference proteome</keyword>
<keyword evidence="10" id="KW-0007">Acetylation</keyword>
<comment type="catalytic activity">
    <reaction evidence="16">
        <text>L-lysyl-[protein] + acetyl-CoA = N(6)-acetyl-L-lysyl-[protein] + CoA + H(+)</text>
        <dbReference type="Rhea" id="RHEA:45948"/>
        <dbReference type="Rhea" id="RHEA-COMP:9752"/>
        <dbReference type="Rhea" id="RHEA-COMP:10731"/>
        <dbReference type="ChEBI" id="CHEBI:15378"/>
        <dbReference type="ChEBI" id="CHEBI:29969"/>
        <dbReference type="ChEBI" id="CHEBI:57287"/>
        <dbReference type="ChEBI" id="CHEBI:57288"/>
        <dbReference type="ChEBI" id="CHEBI:61930"/>
        <dbReference type="EC" id="2.3.1.48"/>
    </reaction>
</comment>
<feature type="compositionally biased region" description="Acidic residues" evidence="17">
    <location>
        <begin position="1285"/>
        <end position="1317"/>
    </location>
</feature>
<feature type="compositionally biased region" description="Low complexity" evidence="17">
    <location>
        <begin position="1"/>
        <end position="20"/>
    </location>
</feature>
<feature type="active site" description="Proton donor/acceptor" evidence="14">
    <location>
        <position position="799"/>
    </location>
</feature>
<dbReference type="GO" id="GO:0003712">
    <property type="term" value="F:transcription coregulator activity"/>
    <property type="evidence" value="ECO:0007669"/>
    <property type="project" value="TreeGrafter"/>
</dbReference>
<evidence type="ECO:0000256" key="11">
    <source>
        <dbReference type="ARBA" id="ARBA00023015"/>
    </source>
</evidence>
<evidence type="ECO:0000256" key="6">
    <source>
        <dbReference type="ARBA" id="ARBA00022737"/>
    </source>
</evidence>
<evidence type="ECO:0000256" key="15">
    <source>
        <dbReference type="PROSITE-ProRule" id="PRU00146"/>
    </source>
</evidence>
<feature type="compositionally biased region" description="Low complexity" evidence="17">
    <location>
        <begin position="514"/>
        <end position="527"/>
    </location>
</feature>
<dbReference type="InterPro" id="IPR036388">
    <property type="entry name" value="WH-like_DNA-bd_sf"/>
</dbReference>
<dbReference type="InterPro" id="IPR040706">
    <property type="entry name" value="Zf-MYST"/>
</dbReference>
<feature type="region of interest" description="Disordered" evidence="17">
    <location>
        <begin position="1"/>
        <end position="58"/>
    </location>
</feature>
<evidence type="ECO:0000256" key="8">
    <source>
        <dbReference type="ARBA" id="ARBA00022833"/>
    </source>
</evidence>
<dbReference type="FunFam" id="3.40.630.30:FF:000001">
    <property type="entry name" value="Histone acetyltransferase"/>
    <property type="match status" value="1"/>
</dbReference>
<feature type="compositionally biased region" description="Low complexity" evidence="17">
    <location>
        <begin position="577"/>
        <end position="601"/>
    </location>
</feature>
<feature type="compositionally biased region" description="Acidic residues" evidence="17">
    <location>
        <begin position="974"/>
        <end position="985"/>
    </location>
</feature>
<dbReference type="EMBL" id="CP144104">
    <property type="protein sequence ID" value="WWC90342.1"/>
    <property type="molecule type" value="Genomic_DNA"/>
</dbReference>
<evidence type="ECO:0000256" key="5">
    <source>
        <dbReference type="ARBA" id="ARBA00022723"/>
    </source>
</evidence>
<feature type="compositionally biased region" description="Acidic residues" evidence="17">
    <location>
        <begin position="46"/>
        <end position="58"/>
    </location>
</feature>
<comment type="subcellular location">
    <subcellularLocation>
        <location evidence="1 16">Nucleus</location>
    </subcellularLocation>
</comment>
<keyword evidence="8" id="KW-0862">Zinc</keyword>
<gene>
    <name evidence="20" type="ORF">L201_005275</name>
</gene>
<keyword evidence="6" id="KW-0677">Repeat</keyword>
<dbReference type="FunFam" id="3.30.40.10:FF:000005">
    <property type="entry name" value="zinc finger protein isoform X1"/>
    <property type="match status" value="1"/>
</dbReference>
<dbReference type="Pfam" id="PF17772">
    <property type="entry name" value="zf-MYST"/>
    <property type="match status" value="1"/>
</dbReference>
<sequence length="1317" mass="146239">MRTPTRSSSRPLSVRSGLSRTPSKVINSPAPISIQSSNDIPIDPALLEDEENDMDDMEDAEGELVDDELDLIPYGRDERYLTSHSNPVYSSSSTPNPYLPTKLPRIGIFSSSSQQSITPINYENEGSPRKRARIARSSTSRSTPQLNGESYTQDHNQNQYDTPFQNKTILTPSLVKSRSSSSSVLIKGIKSKPSKSEQSGGEISYKSNTGKGKGKNINIKGLCSYCGGTNLINRQHQPEKMLTCTKCGRSGHPSCLQIDPNIIETITSSKNWECIECKTCQICKVKGDDSRLLFCDSCDTGWHSFCLRPQLAKPPKGLWHCPRCISAKSNIPSTSRSVPAIPVTTSSRKGKGKATASMMDMVSTPTARPRKSIKSTALNGDEDNIYEEELPLSRIKVKVPKRDPDKSKSTSSARKRHKGDNTEDEGTPMIVRLRLPNNTTPKGGQESAEREIPEEEKVEPYGGIITGKEADTSKTEITDRDKEDYEKSRRLAENRLGGPPPAANLDPILSNSLSIPNSPMNSPGPSNHMKIARGGSPLQTPGRSTPISSSKLNGTASTPSISSSAQRPLRDRLLQQSVSDSPGFPFPPSSSSNNISPQQNSLTPISHHGHHHPSAFQLGGTGKPEKINKIRFGQFDIDTWYSAPYPEEYAHVPDGRLWLCEFCLKYMKSGFVAGRHRLKCKVRHPPGDEIYRDGSVSVFEVDGRKNKIYCQNLCLLAKMFLDHKTLYYDVEPFLFYVMTEVDDLGARFVGYFSKEKRSMDNNVSCIMTLPVRQRKGWGQLLIDFSYALSKKENRVGSPEKPLSGLGAVTYKGYWRLTVFRYLLTAPPNVTMENISSATSITLEDIYSVLTSEDMINTFDTPSLSQTPVSNSKMSKSRNRARGGNGGSNRRKPLNNNDDDEDDKVKLPKRYEIIIDKEYIQAVLKKHDEKGYLVLRPERLKYHPFLVTRNPNATEEERVKATLTIIDHQNQRKEEEEEDSSSPTEEDVIKGKDKATLNLIAELTANEQSPARHLRRKRDNVNYDLDQEEDHDNDDDDDDDDELDPKGNHISVSPTKQTKKSIRSVNGKVNHINNNNISTVNNSIDNGNNDDYDDLNSLSSSSSSSSTRKNHNDDHSNRRSLKPSSTLPNTISVKANGKTIISPMKKQELKPTSSLNGLNHLHNVKHKKPISSSSSLLSISRRKRIILSSDNESEEEEEQEEVEQIEHDKPIAKSSTKLDDGVQNNNNIASTNGLNGDKYQLKLSSSDNPVIHDKLAKSQNGKTTAELAQAAHRGSVDIVTAKSQGNDDDEDEDALGEDEDAEGEDEDAEGEDDDEYMG</sequence>
<dbReference type="InterPro" id="IPR002717">
    <property type="entry name" value="HAT_MYST-type"/>
</dbReference>
<dbReference type="GO" id="GO:0005634">
    <property type="term" value="C:nucleus"/>
    <property type="evidence" value="ECO:0007669"/>
    <property type="project" value="UniProtKB-SubCell"/>
</dbReference>
<evidence type="ECO:0000256" key="9">
    <source>
        <dbReference type="ARBA" id="ARBA00022853"/>
    </source>
</evidence>
<feature type="compositionally biased region" description="Polar residues" evidence="17">
    <location>
        <begin position="335"/>
        <end position="347"/>
    </location>
</feature>
<evidence type="ECO:0000256" key="14">
    <source>
        <dbReference type="PIRSR" id="PIRSR602717-51"/>
    </source>
</evidence>
<dbReference type="SMART" id="SM00249">
    <property type="entry name" value="PHD"/>
    <property type="match status" value="2"/>
</dbReference>
<feature type="region of interest" description="Disordered" evidence="17">
    <location>
        <begin position="396"/>
        <end position="620"/>
    </location>
</feature>
<keyword evidence="9" id="KW-0156">Chromatin regulator</keyword>
<dbReference type="Gene3D" id="3.40.630.30">
    <property type="match status" value="1"/>
</dbReference>
<feature type="compositionally biased region" description="Polar residues" evidence="17">
    <location>
        <begin position="1221"/>
        <end position="1233"/>
    </location>
</feature>
<evidence type="ECO:0000256" key="2">
    <source>
        <dbReference type="ARBA" id="ARBA00010107"/>
    </source>
</evidence>
<dbReference type="SUPFAM" id="SSF57903">
    <property type="entry name" value="FYVE/PHD zinc finger"/>
    <property type="match status" value="2"/>
</dbReference>
<dbReference type="Pfam" id="PF01853">
    <property type="entry name" value="MOZ_SAS"/>
    <property type="match status" value="1"/>
</dbReference>
<feature type="domain" description="PHD-type" evidence="18">
    <location>
        <begin position="277"/>
        <end position="327"/>
    </location>
</feature>
<dbReference type="InterPro" id="IPR011011">
    <property type="entry name" value="Znf_FYVE_PHD"/>
</dbReference>
<comment type="similarity">
    <text evidence="2 16">Belongs to the MYST (SAS/MOZ) family.</text>
</comment>
<keyword evidence="7 15" id="KW-0863">Zinc-finger</keyword>
<keyword evidence="5" id="KW-0479">Metal-binding</keyword>
<dbReference type="GO" id="GO:0003682">
    <property type="term" value="F:chromatin binding"/>
    <property type="evidence" value="ECO:0007669"/>
    <property type="project" value="TreeGrafter"/>
</dbReference>
<dbReference type="InterPro" id="IPR050603">
    <property type="entry name" value="MYST_HAT"/>
</dbReference>
<feature type="region of interest" description="Disordered" evidence="17">
    <location>
        <begin position="185"/>
        <end position="210"/>
    </location>
</feature>
<protein>
    <recommendedName>
        <fullName evidence="3 16">Histone acetyltransferase</fullName>
        <ecNumber evidence="3 16">2.3.1.48</ecNumber>
    </recommendedName>
</protein>
<feature type="compositionally biased region" description="Low complexity" evidence="17">
    <location>
        <begin position="1063"/>
        <end position="1086"/>
    </location>
</feature>